<evidence type="ECO:0000313" key="3">
    <source>
        <dbReference type="Proteomes" id="UP000811492"/>
    </source>
</evidence>
<accession>A0ABS5M6X3</accession>
<keyword evidence="3" id="KW-1185">Reference proteome</keyword>
<name>A0ABS5M6X3_9MICO</name>
<organism evidence="2 3">
    <name type="scientific">Leucobacter manosquensis</name>
    <dbReference type="NCBI Taxonomy" id="2810611"/>
    <lineage>
        <taxon>Bacteria</taxon>
        <taxon>Bacillati</taxon>
        <taxon>Actinomycetota</taxon>
        <taxon>Actinomycetes</taxon>
        <taxon>Micrococcales</taxon>
        <taxon>Microbacteriaceae</taxon>
        <taxon>Leucobacter</taxon>
    </lineage>
</organism>
<feature type="transmembrane region" description="Helical" evidence="1">
    <location>
        <begin position="69"/>
        <end position="88"/>
    </location>
</feature>
<evidence type="ECO:0000313" key="2">
    <source>
        <dbReference type="EMBL" id="MBS3182962.1"/>
    </source>
</evidence>
<reference evidence="2 3" key="1">
    <citation type="submission" date="2021-02" db="EMBL/GenBank/DDBJ databases">
        <title>Draft genome and description of Leucobacter sp nov strain Marseille-Q4368.</title>
        <authorList>
            <person name="Boxberger M."/>
            <person name="La Scola B."/>
        </authorList>
    </citation>
    <scope>NUCLEOTIDE SEQUENCE [LARGE SCALE GENOMIC DNA]</scope>
    <source>
        <strain evidence="2 3">Marseille-Q4368</strain>
    </source>
</reference>
<protein>
    <submittedName>
        <fullName evidence="2">Uncharacterized protein</fullName>
    </submittedName>
</protein>
<keyword evidence="1" id="KW-1133">Transmembrane helix</keyword>
<dbReference type="Proteomes" id="UP000811492">
    <property type="component" value="Unassembled WGS sequence"/>
</dbReference>
<dbReference type="EMBL" id="JAFEVO010000001">
    <property type="protein sequence ID" value="MBS3182962.1"/>
    <property type="molecule type" value="Genomic_DNA"/>
</dbReference>
<gene>
    <name evidence="2" type="ORF">JSQ98_12275</name>
</gene>
<sequence>MKISNVTRLIVAVWVVGFTVGTITHTIDLVTGGLNVYAGFPMPVSWFWISLTVLDPLVVVLLILRSRAVVPIAVLVMAADVTVNWSVFFTVGGLSLFGVISQSAFGAIVFITSSHVWQRQRR</sequence>
<feature type="transmembrane region" description="Helical" evidence="1">
    <location>
        <begin position="94"/>
        <end position="117"/>
    </location>
</feature>
<keyword evidence="1" id="KW-0472">Membrane</keyword>
<evidence type="ECO:0000256" key="1">
    <source>
        <dbReference type="SAM" id="Phobius"/>
    </source>
</evidence>
<keyword evidence="1" id="KW-0812">Transmembrane</keyword>
<proteinExistence type="predicted"/>
<dbReference type="RefSeq" id="WP_211649940.1">
    <property type="nucleotide sequence ID" value="NZ_JAFEVO010000001.1"/>
</dbReference>
<comment type="caution">
    <text evidence="2">The sequence shown here is derived from an EMBL/GenBank/DDBJ whole genome shotgun (WGS) entry which is preliminary data.</text>
</comment>
<feature type="transmembrane region" description="Helical" evidence="1">
    <location>
        <begin position="9"/>
        <end position="27"/>
    </location>
</feature>
<feature type="transmembrane region" description="Helical" evidence="1">
    <location>
        <begin position="47"/>
        <end position="64"/>
    </location>
</feature>